<comment type="caution">
    <text evidence="2">The sequence shown here is derived from an EMBL/GenBank/DDBJ whole genome shotgun (WGS) entry which is preliminary data.</text>
</comment>
<keyword evidence="1" id="KW-0732">Signal</keyword>
<sequence>MSEGLQDITKGWHIARTYFRRLLLLVLVEHVDAIFSLSDCGPNDLKCWGSRNKRSHKRSEGLAISDIPTHPTTHVATLADDICILTSLPDPLSVSESLQDHLENHHSWCKQWRIRINQKSSSGCTSPRWLSRWAGGVPRRGKTVAPILPVQQPLHRPLILAELAFLIATAPESPARLLLPRTRPKKVIKAQRTKNTRPAYSNSSESSISIGGQCEFEMSLK</sequence>
<dbReference type="Proteomes" id="UP001558652">
    <property type="component" value="Unassembled WGS sequence"/>
</dbReference>
<accession>A0ABD0Z3X5</accession>
<dbReference type="EMBL" id="JBFDAA010000007">
    <property type="protein sequence ID" value="KAL1130793.1"/>
    <property type="molecule type" value="Genomic_DNA"/>
</dbReference>
<reference evidence="2 3" key="1">
    <citation type="submission" date="2024-07" db="EMBL/GenBank/DDBJ databases">
        <title>Chromosome-level genome assembly of the water stick insect Ranatra chinensis (Heteroptera: Nepidae).</title>
        <authorList>
            <person name="Liu X."/>
        </authorList>
    </citation>
    <scope>NUCLEOTIDE SEQUENCE [LARGE SCALE GENOMIC DNA]</scope>
    <source>
        <strain evidence="2">Cailab_2021Rc</strain>
        <tissue evidence="2">Muscle</tissue>
    </source>
</reference>
<organism evidence="2 3">
    <name type="scientific">Ranatra chinensis</name>
    <dbReference type="NCBI Taxonomy" id="642074"/>
    <lineage>
        <taxon>Eukaryota</taxon>
        <taxon>Metazoa</taxon>
        <taxon>Ecdysozoa</taxon>
        <taxon>Arthropoda</taxon>
        <taxon>Hexapoda</taxon>
        <taxon>Insecta</taxon>
        <taxon>Pterygota</taxon>
        <taxon>Neoptera</taxon>
        <taxon>Paraneoptera</taxon>
        <taxon>Hemiptera</taxon>
        <taxon>Heteroptera</taxon>
        <taxon>Panheteroptera</taxon>
        <taxon>Nepomorpha</taxon>
        <taxon>Nepidae</taxon>
        <taxon>Ranatrinae</taxon>
        <taxon>Ranatra</taxon>
    </lineage>
</organism>
<keyword evidence="3" id="KW-1185">Reference proteome</keyword>
<evidence type="ECO:0000313" key="2">
    <source>
        <dbReference type="EMBL" id="KAL1130793.1"/>
    </source>
</evidence>
<feature type="signal peptide" evidence="1">
    <location>
        <begin position="1"/>
        <end position="33"/>
    </location>
</feature>
<proteinExistence type="predicted"/>
<dbReference type="AlphaFoldDB" id="A0ABD0Z3X5"/>
<evidence type="ECO:0000256" key="1">
    <source>
        <dbReference type="SAM" id="SignalP"/>
    </source>
</evidence>
<name>A0ABD0Z3X5_9HEMI</name>
<feature type="chain" id="PRO_5044785392" evidence="1">
    <location>
        <begin position="34"/>
        <end position="221"/>
    </location>
</feature>
<evidence type="ECO:0000313" key="3">
    <source>
        <dbReference type="Proteomes" id="UP001558652"/>
    </source>
</evidence>
<protein>
    <submittedName>
        <fullName evidence="2">Uncharacterized protein</fullName>
    </submittedName>
</protein>
<gene>
    <name evidence="2" type="ORF">AAG570_012034</name>
</gene>